<comment type="caution">
    <text evidence="2">The sequence shown here is derived from an EMBL/GenBank/DDBJ whole genome shotgun (WGS) entry which is preliminary data.</text>
</comment>
<protein>
    <recommendedName>
        <fullName evidence="4">DUF4412 domain-containing protein</fullName>
    </recommendedName>
</protein>
<keyword evidence="3" id="KW-1185">Reference proteome</keyword>
<dbReference type="RefSeq" id="WP_155983603.1">
    <property type="nucleotide sequence ID" value="NZ_JAAOCD010000011.1"/>
</dbReference>
<evidence type="ECO:0000313" key="3">
    <source>
        <dbReference type="Proteomes" id="UP000802098"/>
    </source>
</evidence>
<evidence type="ECO:0000313" key="2">
    <source>
        <dbReference type="EMBL" id="NHL00216.1"/>
    </source>
</evidence>
<evidence type="ECO:0000256" key="1">
    <source>
        <dbReference type="SAM" id="SignalP"/>
    </source>
</evidence>
<evidence type="ECO:0008006" key="4">
    <source>
        <dbReference type="Google" id="ProtNLM"/>
    </source>
</evidence>
<gene>
    <name evidence="2" type="ORF">G7087_17670</name>
</gene>
<feature type="chain" id="PRO_5045185015" description="DUF4412 domain-containing protein" evidence="1">
    <location>
        <begin position="19"/>
        <end position="250"/>
    </location>
</feature>
<feature type="signal peptide" evidence="1">
    <location>
        <begin position="1"/>
        <end position="18"/>
    </location>
</feature>
<proteinExistence type="predicted"/>
<keyword evidence="1" id="KW-0732">Signal</keyword>
<organism evidence="2 3">
    <name type="scientific">Rubrivivax benzoatilyticus</name>
    <dbReference type="NCBI Taxonomy" id="316997"/>
    <lineage>
        <taxon>Bacteria</taxon>
        <taxon>Pseudomonadati</taxon>
        <taxon>Pseudomonadota</taxon>
        <taxon>Betaproteobacteria</taxon>
        <taxon>Burkholderiales</taxon>
        <taxon>Sphaerotilaceae</taxon>
        <taxon>Rubrivivax</taxon>
    </lineage>
</organism>
<reference evidence="2 3" key="1">
    <citation type="submission" date="2020-03" db="EMBL/GenBank/DDBJ databases">
        <title>Rubrivivax benzoatilyticus JA2 (sequenced after 10 years sub-culturing).</title>
        <authorList>
            <person name="Gupta D."/>
            <person name="Chintalapati S."/>
            <person name="Chintalapati V.R."/>
        </authorList>
    </citation>
    <scope>NUCLEOTIDE SEQUENCE [LARGE SCALE GENOMIC DNA]</scope>
    <source>
        <strain evidence="2 3">JA2-Mal</strain>
    </source>
</reference>
<accession>A0ABX0I3U5</accession>
<name>A0ABX0I3U5_9BURK</name>
<dbReference type="Proteomes" id="UP000802098">
    <property type="component" value="Unassembled WGS sequence"/>
</dbReference>
<dbReference type="EMBL" id="JAAOCD010000011">
    <property type="protein sequence ID" value="NHL00216.1"/>
    <property type="molecule type" value="Genomic_DNA"/>
</dbReference>
<sequence>MQATTMLLLAGGLSSATAAAPGEPPRLVYRAGGPEAPAAESFEVRPERVDWRDDAGRLVARYDRGSGVLSLADPDTGTPLVMNDETLDTLAARQAEAARSLQQLVEALPRDEQPRARQRLAELLRPRGPWAAVEAVTAADARPALGRADVVAGLRCQWIGLEAGGRQVGQACVVPPGRVPGGDAVLQALQAGAAVLDALRARTPAGAPLGWPSHPLVAAARGGLLPVQVVQALPGEPRRVLELAAPAARP</sequence>